<protein>
    <recommendedName>
        <fullName evidence="5">DUF4189 domain-containing protein</fullName>
    </recommendedName>
</protein>
<dbReference type="AlphaFoldDB" id="A0A1H2BT40"/>
<dbReference type="Proteomes" id="UP000243904">
    <property type="component" value="Chromosome I"/>
</dbReference>
<keyword evidence="1" id="KW-0812">Transmembrane</keyword>
<organism evidence="3 4">
    <name type="scientific">Bradyrhizobium canariense</name>
    <dbReference type="NCBI Taxonomy" id="255045"/>
    <lineage>
        <taxon>Bacteria</taxon>
        <taxon>Pseudomonadati</taxon>
        <taxon>Pseudomonadota</taxon>
        <taxon>Alphaproteobacteria</taxon>
        <taxon>Hyphomicrobiales</taxon>
        <taxon>Nitrobacteraceae</taxon>
        <taxon>Bradyrhizobium</taxon>
    </lineage>
</organism>
<keyword evidence="4" id="KW-1185">Reference proteome</keyword>
<feature type="signal peptide" evidence="2">
    <location>
        <begin position="1"/>
        <end position="32"/>
    </location>
</feature>
<evidence type="ECO:0000313" key="4">
    <source>
        <dbReference type="Proteomes" id="UP000243904"/>
    </source>
</evidence>
<name>A0A1H2BT40_9BRAD</name>
<proteinExistence type="predicted"/>
<gene>
    <name evidence="3" type="ORF">SAMN05444158_7512</name>
</gene>
<feature type="transmembrane region" description="Helical" evidence="1">
    <location>
        <begin position="164"/>
        <end position="186"/>
    </location>
</feature>
<reference evidence="4" key="1">
    <citation type="submission" date="2016-10" db="EMBL/GenBank/DDBJ databases">
        <authorList>
            <person name="Varghese N."/>
            <person name="Submissions S."/>
        </authorList>
    </citation>
    <scope>NUCLEOTIDE SEQUENCE [LARGE SCALE GENOMIC DNA]</scope>
    <source>
        <strain evidence="4">GAS369</strain>
    </source>
</reference>
<keyword evidence="1" id="KW-1133">Transmembrane helix</keyword>
<feature type="transmembrane region" description="Helical" evidence="1">
    <location>
        <begin position="141"/>
        <end position="158"/>
    </location>
</feature>
<evidence type="ECO:0008006" key="5">
    <source>
        <dbReference type="Google" id="ProtNLM"/>
    </source>
</evidence>
<feature type="transmembrane region" description="Helical" evidence="1">
    <location>
        <begin position="111"/>
        <end position="129"/>
    </location>
</feature>
<evidence type="ECO:0000256" key="2">
    <source>
        <dbReference type="SAM" id="SignalP"/>
    </source>
</evidence>
<accession>A0A1H2BT40</accession>
<evidence type="ECO:0000256" key="1">
    <source>
        <dbReference type="SAM" id="Phobius"/>
    </source>
</evidence>
<feature type="chain" id="PRO_5009270347" description="DUF4189 domain-containing protein" evidence="2">
    <location>
        <begin position="33"/>
        <end position="195"/>
    </location>
</feature>
<dbReference type="RefSeq" id="WP_146690910.1">
    <property type="nucleotide sequence ID" value="NZ_LT629750.1"/>
</dbReference>
<sequence length="195" mass="20292">MRSLWRLALTTAAAIGFAILLALPAAVVGAVADEGDCFAVARQGNGELHTGTGRSLQQAKAEAMSICTKVARYPGKCAIVRVHCDIAPESAAASNHPFIDGLRQTKVPVNWTSGLVAAAIHLIWIWHIVSQKTLGVPEKAGLGLGVPVVQAILAYALGSDGEVGLLELPIFALPLGLGEFVASISLKRHSDKAAT</sequence>
<evidence type="ECO:0000313" key="3">
    <source>
        <dbReference type="EMBL" id="SDT61411.1"/>
    </source>
</evidence>
<keyword evidence="2" id="KW-0732">Signal</keyword>
<dbReference type="EMBL" id="LT629750">
    <property type="protein sequence ID" value="SDT61411.1"/>
    <property type="molecule type" value="Genomic_DNA"/>
</dbReference>
<keyword evidence="1" id="KW-0472">Membrane</keyword>